<dbReference type="RefSeq" id="WP_155320748.1">
    <property type="nucleotide sequence ID" value="NZ_AP021876.1"/>
</dbReference>
<sequence>MNSLNNNSLKNFLGSLSAILFGGVVVGWIEHIFSQEMSPAEIFEEIVPIIGVLAAVNAYSWYCEQKGNRAGWGKLIVLMIAVIYFDLIDRGFSHIIIL</sequence>
<dbReference type="AlphaFoldDB" id="A0A5K7ZBR8"/>
<feature type="transmembrane region" description="Helical" evidence="1">
    <location>
        <begin position="46"/>
        <end position="63"/>
    </location>
</feature>
<evidence type="ECO:0000256" key="1">
    <source>
        <dbReference type="SAM" id="Phobius"/>
    </source>
</evidence>
<proteinExistence type="predicted"/>
<evidence type="ECO:0000313" key="2">
    <source>
        <dbReference type="EMBL" id="BBO79608.1"/>
    </source>
</evidence>
<keyword evidence="1" id="KW-0472">Membrane</keyword>
<dbReference type="Proteomes" id="UP000425960">
    <property type="component" value="Chromosome"/>
</dbReference>
<organism evidence="2 3">
    <name type="scientific">Desulfosarcina ovata subsp. sediminis</name>
    <dbReference type="NCBI Taxonomy" id="885957"/>
    <lineage>
        <taxon>Bacteria</taxon>
        <taxon>Pseudomonadati</taxon>
        <taxon>Thermodesulfobacteriota</taxon>
        <taxon>Desulfobacteria</taxon>
        <taxon>Desulfobacterales</taxon>
        <taxon>Desulfosarcinaceae</taxon>
        <taxon>Desulfosarcina</taxon>
    </lineage>
</organism>
<dbReference type="KEGG" id="dov:DSCO28_01740"/>
<reference evidence="2 3" key="1">
    <citation type="submission" date="2019-11" db="EMBL/GenBank/DDBJ databases">
        <title>Comparative genomics of hydrocarbon-degrading Desulfosarcina strains.</title>
        <authorList>
            <person name="Watanabe M."/>
            <person name="Kojima H."/>
            <person name="Fukui M."/>
        </authorList>
    </citation>
    <scope>NUCLEOTIDE SEQUENCE [LARGE SCALE GENOMIC DNA]</scope>
    <source>
        <strain evidence="2 3">28bB2T</strain>
    </source>
</reference>
<keyword evidence="1" id="KW-0812">Transmembrane</keyword>
<dbReference type="EMBL" id="AP021876">
    <property type="protein sequence ID" value="BBO79608.1"/>
    <property type="molecule type" value="Genomic_DNA"/>
</dbReference>
<evidence type="ECO:0000313" key="3">
    <source>
        <dbReference type="Proteomes" id="UP000425960"/>
    </source>
</evidence>
<feature type="transmembrane region" description="Helical" evidence="1">
    <location>
        <begin position="12"/>
        <end position="34"/>
    </location>
</feature>
<protein>
    <submittedName>
        <fullName evidence="2">Uncharacterized protein</fullName>
    </submittedName>
</protein>
<accession>A0A5K7ZBR8</accession>
<keyword evidence="1" id="KW-1133">Transmembrane helix</keyword>
<name>A0A5K7ZBR8_9BACT</name>
<feature type="transmembrane region" description="Helical" evidence="1">
    <location>
        <begin position="75"/>
        <end position="97"/>
    </location>
</feature>
<gene>
    <name evidence="2" type="ORF">DSCO28_01740</name>
</gene>